<proteinExistence type="inferred from homology"/>
<feature type="domain" description="ABC transmembrane type-1" evidence="14">
    <location>
        <begin position="137"/>
        <end position="414"/>
    </location>
</feature>
<keyword evidence="9 12" id="KW-0472">Membrane</keyword>
<keyword evidence="7 15" id="KW-0067">ATP-binding</keyword>
<evidence type="ECO:0000256" key="10">
    <source>
        <dbReference type="ARBA" id="ARBA00023455"/>
    </source>
</evidence>
<organism evidence="15 16">
    <name type="scientific">Streptomyces lonarensis</name>
    <dbReference type="NCBI Taxonomy" id="700599"/>
    <lineage>
        <taxon>Bacteria</taxon>
        <taxon>Bacillati</taxon>
        <taxon>Actinomycetota</taxon>
        <taxon>Actinomycetes</taxon>
        <taxon>Kitasatosporales</taxon>
        <taxon>Streptomycetaceae</taxon>
        <taxon>Streptomyces</taxon>
    </lineage>
</organism>
<evidence type="ECO:0000313" key="15">
    <source>
        <dbReference type="EMBL" id="NJQ04949.1"/>
    </source>
</evidence>
<dbReference type="PANTHER" id="PTHR43394">
    <property type="entry name" value="ATP-DEPENDENT PERMEASE MDL1, MITOCHONDRIAL"/>
    <property type="match status" value="1"/>
</dbReference>
<dbReference type="PROSITE" id="PS50929">
    <property type="entry name" value="ABC_TM1F"/>
    <property type="match status" value="1"/>
</dbReference>
<keyword evidence="2" id="KW-0813">Transport</keyword>
<dbReference type="PROSITE" id="PS00211">
    <property type="entry name" value="ABC_TRANSPORTER_1"/>
    <property type="match status" value="1"/>
</dbReference>
<keyword evidence="3" id="KW-1003">Cell membrane</keyword>
<dbReference type="InterPro" id="IPR003439">
    <property type="entry name" value="ABC_transporter-like_ATP-bd"/>
</dbReference>
<feature type="transmembrane region" description="Helical" evidence="12">
    <location>
        <begin position="162"/>
        <end position="186"/>
    </location>
</feature>
<dbReference type="InterPro" id="IPR036640">
    <property type="entry name" value="ABC1_TM_sf"/>
</dbReference>
<evidence type="ECO:0000256" key="2">
    <source>
        <dbReference type="ARBA" id="ARBA00022448"/>
    </source>
</evidence>
<dbReference type="GO" id="GO:0016887">
    <property type="term" value="F:ATP hydrolysis activity"/>
    <property type="evidence" value="ECO:0007669"/>
    <property type="project" value="InterPro"/>
</dbReference>
<dbReference type="Gene3D" id="3.40.50.300">
    <property type="entry name" value="P-loop containing nucleotide triphosphate hydrolases"/>
    <property type="match status" value="1"/>
</dbReference>
<dbReference type="PANTHER" id="PTHR43394:SF1">
    <property type="entry name" value="ATP-BINDING CASSETTE SUB-FAMILY B MEMBER 10, MITOCHONDRIAL"/>
    <property type="match status" value="1"/>
</dbReference>
<evidence type="ECO:0000256" key="3">
    <source>
        <dbReference type="ARBA" id="ARBA00022475"/>
    </source>
</evidence>
<name>A0A7X6HY88_9ACTN</name>
<evidence type="ECO:0000256" key="4">
    <source>
        <dbReference type="ARBA" id="ARBA00022519"/>
    </source>
</evidence>
<keyword evidence="16" id="KW-1185">Reference proteome</keyword>
<dbReference type="CDD" id="cd18551">
    <property type="entry name" value="ABC_6TM_LmrA_like"/>
    <property type="match status" value="1"/>
</dbReference>
<dbReference type="EMBL" id="JAAVJD010000020">
    <property type="protein sequence ID" value="NJQ04949.1"/>
    <property type="molecule type" value="Genomic_DNA"/>
</dbReference>
<keyword evidence="8 12" id="KW-1133">Transmembrane helix</keyword>
<sequence length="700" mass="72072">MAAVGALGAGGTLTDVTGWADRPAWTATAAATGVALALVLTQLWDVVVGGHVQRSLLRAQRAEPRSAAHAVEGAAAAEQPGPAGGPAAEAGAGAEAGKLTADEHDSRGGERVSPGAGHVGIGALFPYLRPHLKVLGAVSALSVATAAGLLAQPMLIRSVLDGLHAGAAVGGLLLALVLLLLMSGAASAVRDYLLHRTGEGVVLSVRKQLAARMLRLPMPEYDRRRTGDLLARLSSDSTLLRSVVTGGLMELLSGVVVLVGAVALMLLLDPLLFAVTVLGLAGAVGAVAVAQRIQGASTAAQEKLGEMTSATERAISGIRTVRAARAEERETREINRCAHGAYRAGLRIARLRALVGPLMTSAVQVASLVVLGVGGSRVAAGAMSVGDLVAFVALLFMMMMPILQAVGAYADLQTGLGALRRIEEVLSLAEETAGDRRSGPVPVAAARAAPAGQPVGQPAAVEFDGVTFGYDAADPVLREVAFRVPPGSRCALVGPSGGGKSTTLALIERFYDVDRGAVRVDGVDVRDLSRADLRGRIGYVEQDAPVLAGSIRENLLIATPEADDADLMAALRAAQLTELVERSPAGLDAPVGESGVLLSGGQRQRLALARTLLTGAPILLLDEPTSNLDARSEHALRRALDAVAEHRTLLIVAHRLATVVDADQIVVFDNGKVVAAGGHDELTRSSSLYHELAAHQLLVR</sequence>
<evidence type="ECO:0000256" key="6">
    <source>
        <dbReference type="ARBA" id="ARBA00022741"/>
    </source>
</evidence>
<feature type="transmembrane region" description="Helical" evidence="12">
    <location>
        <begin position="388"/>
        <end position="412"/>
    </location>
</feature>
<feature type="transmembrane region" description="Helical" evidence="12">
    <location>
        <begin position="239"/>
        <end position="265"/>
    </location>
</feature>
<gene>
    <name evidence="15" type="ORF">HCN56_04965</name>
</gene>
<feature type="transmembrane region" description="Helical" evidence="12">
    <location>
        <begin position="271"/>
        <end position="290"/>
    </location>
</feature>
<dbReference type="Proteomes" id="UP000578686">
    <property type="component" value="Unassembled WGS sequence"/>
</dbReference>
<evidence type="ECO:0000256" key="5">
    <source>
        <dbReference type="ARBA" id="ARBA00022692"/>
    </source>
</evidence>
<feature type="domain" description="ABC transporter" evidence="13">
    <location>
        <begin position="461"/>
        <end position="695"/>
    </location>
</feature>
<evidence type="ECO:0000259" key="14">
    <source>
        <dbReference type="PROSITE" id="PS50929"/>
    </source>
</evidence>
<dbReference type="GO" id="GO:0090374">
    <property type="term" value="P:oligopeptide export from mitochondrion"/>
    <property type="evidence" value="ECO:0007669"/>
    <property type="project" value="TreeGrafter"/>
</dbReference>
<dbReference type="InterPro" id="IPR003593">
    <property type="entry name" value="AAA+_ATPase"/>
</dbReference>
<dbReference type="InterPro" id="IPR027417">
    <property type="entry name" value="P-loop_NTPase"/>
</dbReference>
<protein>
    <submittedName>
        <fullName evidence="15">ABC transporter ATP-binding protein</fullName>
    </submittedName>
</protein>
<evidence type="ECO:0000256" key="9">
    <source>
        <dbReference type="ARBA" id="ARBA00023136"/>
    </source>
</evidence>
<dbReference type="FunFam" id="3.40.50.300:FF:000221">
    <property type="entry name" value="Multidrug ABC transporter ATP-binding protein"/>
    <property type="match status" value="1"/>
</dbReference>
<keyword evidence="5 12" id="KW-0812">Transmembrane</keyword>
<dbReference type="InterPro" id="IPR039421">
    <property type="entry name" value="Type_1_exporter"/>
</dbReference>
<accession>A0A7X6HY88</accession>
<feature type="compositionally biased region" description="Low complexity" evidence="11">
    <location>
        <begin position="68"/>
        <end position="97"/>
    </location>
</feature>
<evidence type="ECO:0000256" key="1">
    <source>
        <dbReference type="ARBA" id="ARBA00004429"/>
    </source>
</evidence>
<comment type="caution">
    <text evidence="15">The sequence shown here is derived from an EMBL/GenBank/DDBJ whole genome shotgun (WGS) entry which is preliminary data.</text>
</comment>
<reference evidence="15 16" key="1">
    <citation type="submission" date="2020-03" db="EMBL/GenBank/DDBJ databases">
        <title>Draft genome of Streptomyces sp. ventii, isolated from the Axial Seamount in the Pacific Ocean, and resequencing of the two type strains Streptomyces lonarensis strain NCL 716 and Streptomyces bohaiensis strain 11A07.</title>
        <authorList>
            <person name="Loughran R.M."/>
            <person name="Pfannmuller K.M."/>
            <person name="Wasson B.J."/>
            <person name="Deadmond M.C."/>
            <person name="Paddock B.E."/>
            <person name="Koyack M.J."/>
            <person name="Gallegos D.A."/>
            <person name="Mitchell E.A."/>
            <person name="Ushijima B."/>
            <person name="Saw J.H."/>
            <person name="Mcphail K.L."/>
            <person name="Videau P."/>
        </authorList>
    </citation>
    <scope>NUCLEOTIDE SEQUENCE [LARGE SCALE GENOMIC DNA]</scope>
    <source>
        <strain evidence="15 16">NCL716</strain>
    </source>
</reference>
<dbReference type="Gene3D" id="1.20.1560.10">
    <property type="entry name" value="ABC transporter type 1, transmembrane domain"/>
    <property type="match status" value="1"/>
</dbReference>
<dbReference type="PROSITE" id="PS50893">
    <property type="entry name" value="ABC_TRANSPORTER_2"/>
    <property type="match status" value="1"/>
</dbReference>
<dbReference type="SMART" id="SM00382">
    <property type="entry name" value="AAA"/>
    <property type="match status" value="1"/>
</dbReference>
<dbReference type="AlphaFoldDB" id="A0A7X6HY88"/>
<evidence type="ECO:0000256" key="7">
    <source>
        <dbReference type="ARBA" id="ARBA00022840"/>
    </source>
</evidence>
<feature type="transmembrane region" description="Helical" evidence="12">
    <location>
        <begin position="24"/>
        <end position="48"/>
    </location>
</feature>
<feature type="region of interest" description="Disordered" evidence="11">
    <location>
        <begin position="68"/>
        <end position="114"/>
    </location>
</feature>
<dbReference type="GO" id="GO:0005886">
    <property type="term" value="C:plasma membrane"/>
    <property type="evidence" value="ECO:0007669"/>
    <property type="project" value="UniProtKB-SubCell"/>
</dbReference>
<keyword evidence="4" id="KW-0997">Cell inner membrane</keyword>
<dbReference type="GO" id="GO:0005524">
    <property type="term" value="F:ATP binding"/>
    <property type="evidence" value="ECO:0007669"/>
    <property type="project" value="UniProtKB-KW"/>
</dbReference>
<dbReference type="Pfam" id="PF00664">
    <property type="entry name" value="ABC_membrane"/>
    <property type="match status" value="1"/>
</dbReference>
<dbReference type="Pfam" id="PF00005">
    <property type="entry name" value="ABC_tran"/>
    <property type="match status" value="1"/>
</dbReference>
<evidence type="ECO:0000256" key="8">
    <source>
        <dbReference type="ARBA" id="ARBA00022989"/>
    </source>
</evidence>
<dbReference type="SUPFAM" id="SSF52540">
    <property type="entry name" value="P-loop containing nucleoside triphosphate hydrolases"/>
    <property type="match status" value="1"/>
</dbReference>
<keyword evidence="6" id="KW-0547">Nucleotide-binding</keyword>
<comment type="subcellular location">
    <subcellularLocation>
        <location evidence="1">Cell inner membrane</location>
        <topology evidence="1">Multi-pass membrane protein</topology>
    </subcellularLocation>
</comment>
<evidence type="ECO:0000256" key="12">
    <source>
        <dbReference type="SAM" id="Phobius"/>
    </source>
</evidence>
<dbReference type="InterPro" id="IPR011527">
    <property type="entry name" value="ABC1_TM_dom"/>
</dbReference>
<dbReference type="GO" id="GO:0015421">
    <property type="term" value="F:ABC-type oligopeptide transporter activity"/>
    <property type="evidence" value="ECO:0007669"/>
    <property type="project" value="TreeGrafter"/>
</dbReference>
<evidence type="ECO:0000259" key="13">
    <source>
        <dbReference type="PROSITE" id="PS50893"/>
    </source>
</evidence>
<dbReference type="InterPro" id="IPR017871">
    <property type="entry name" value="ABC_transporter-like_CS"/>
</dbReference>
<feature type="transmembrane region" description="Helical" evidence="12">
    <location>
        <begin position="353"/>
        <end position="376"/>
    </location>
</feature>
<evidence type="ECO:0000256" key="11">
    <source>
        <dbReference type="SAM" id="MobiDB-lite"/>
    </source>
</evidence>
<comment type="similarity">
    <text evidence="10">Belongs to the ABC transporter superfamily. Siderophore-Fe(3+) uptake transporter (SIUT) (TC 3.A.1.21) family.</text>
</comment>
<feature type="transmembrane region" description="Helical" evidence="12">
    <location>
        <begin position="134"/>
        <end position="156"/>
    </location>
</feature>
<feature type="compositionally biased region" description="Basic and acidic residues" evidence="11">
    <location>
        <begin position="100"/>
        <end position="110"/>
    </location>
</feature>
<evidence type="ECO:0000313" key="16">
    <source>
        <dbReference type="Proteomes" id="UP000578686"/>
    </source>
</evidence>
<dbReference type="SUPFAM" id="SSF90123">
    <property type="entry name" value="ABC transporter transmembrane region"/>
    <property type="match status" value="1"/>
</dbReference>